<dbReference type="CDD" id="cd03768">
    <property type="entry name" value="SR_ResInv"/>
    <property type="match status" value="1"/>
</dbReference>
<evidence type="ECO:0000256" key="2">
    <source>
        <dbReference type="ARBA" id="ARBA00022908"/>
    </source>
</evidence>
<name>A0A418W3G0_9PROT</name>
<evidence type="ECO:0000256" key="6">
    <source>
        <dbReference type="PIRSR" id="PIRSR606118-50"/>
    </source>
</evidence>
<evidence type="ECO:0000256" key="1">
    <source>
        <dbReference type="ARBA" id="ARBA00009913"/>
    </source>
</evidence>
<dbReference type="PROSITE" id="PS51736">
    <property type="entry name" value="RECOMBINASES_3"/>
    <property type="match status" value="1"/>
</dbReference>
<dbReference type="SMART" id="SM00857">
    <property type="entry name" value="Resolvase"/>
    <property type="match status" value="1"/>
</dbReference>
<keyword evidence="2" id="KW-0229">DNA integration</keyword>
<evidence type="ECO:0000259" key="8">
    <source>
        <dbReference type="PROSITE" id="PS51736"/>
    </source>
</evidence>
<organism evidence="9 10">
    <name type="scientific">Azospirillum cavernae</name>
    <dbReference type="NCBI Taxonomy" id="2320860"/>
    <lineage>
        <taxon>Bacteria</taxon>
        <taxon>Pseudomonadati</taxon>
        <taxon>Pseudomonadota</taxon>
        <taxon>Alphaproteobacteria</taxon>
        <taxon>Rhodospirillales</taxon>
        <taxon>Azospirillaceae</taxon>
        <taxon>Azospirillum</taxon>
    </lineage>
</organism>
<dbReference type="GO" id="GO:0015074">
    <property type="term" value="P:DNA integration"/>
    <property type="evidence" value="ECO:0007669"/>
    <property type="project" value="UniProtKB-KW"/>
</dbReference>
<gene>
    <name evidence="9" type="ORF">D3877_08575</name>
</gene>
<protein>
    <submittedName>
        <fullName evidence="9">Recombinase family protein</fullName>
    </submittedName>
</protein>
<sequence>MLLGYARVSTQDQHLEPQLDALKADGVDGERIYTDKATGANSDRPGLIAVLKALRDGDTLVVVKLDRLARSMKHLIELGEAIQGKGAALRVLDAGIDTGTPVGRLTFHIIGTLAEFELALIRERTQAGLRAARERGRRGGRKKKLEGKTLDLARTLWNSPEFAAEDIAKQMKVSRRTLFRELGVRTVSEKEQI</sequence>
<accession>A0A418W3G0</accession>
<keyword evidence="4" id="KW-0238">DNA-binding</keyword>
<dbReference type="GO" id="GO:0000150">
    <property type="term" value="F:DNA strand exchange activity"/>
    <property type="evidence" value="ECO:0007669"/>
    <property type="project" value="UniProtKB-KW"/>
</dbReference>
<feature type="domain" description="Resolvase/invertase-type recombinase catalytic" evidence="8">
    <location>
        <begin position="1"/>
        <end position="136"/>
    </location>
</feature>
<dbReference type="AlphaFoldDB" id="A0A418W3G0"/>
<proteinExistence type="inferred from homology"/>
<evidence type="ECO:0000256" key="5">
    <source>
        <dbReference type="ARBA" id="ARBA00023172"/>
    </source>
</evidence>
<reference evidence="9 10" key="1">
    <citation type="submission" date="2018-09" db="EMBL/GenBank/DDBJ databases">
        <authorList>
            <person name="Zhu H."/>
        </authorList>
    </citation>
    <scope>NUCLEOTIDE SEQUENCE [LARGE SCALE GENOMIC DNA]</scope>
    <source>
        <strain evidence="9 10">K2W22B-5</strain>
    </source>
</reference>
<dbReference type="PROSITE" id="PS00397">
    <property type="entry name" value="RECOMBINASES_1"/>
    <property type="match status" value="1"/>
</dbReference>
<dbReference type="InterPro" id="IPR036162">
    <property type="entry name" value="Resolvase-like_N_sf"/>
</dbReference>
<feature type="active site" description="O-(5'-phospho-DNA)-serine intermediate" evidence="6 7">
    <location>
        <position position="9"/>
    </location>
</feature>
<dbReference type="InterPro" id="IPR006118">
    <property type="entry name" value="Recombinase_CS"/>
</dbReference>
<dbReference type="GO" id="GO:0003677">
    <property type="term" value="F:DNA binding"/>
    <property type="evidence" value="ECO:0007669"/>
    <property type="project" value="UniProtKB-KW"/>
</dbReference>
<dbReference type="InterPro" id="IPR006120">
    <property type="entry name" value="Resolvase_HTH_dom"/>
</dbReference>
<evidence type="ECO:0000313" key="9">
    <source>
        <dbReference type="EMBL" id="RJF84562.1"/>
    </source>
</evidence>
<dbReference type="Proteomes" id="UP000283458">
    <property type="component" value="Unassembled WGS sequence"/>
</dbReference>
<keyword evidence="10" id="KW-1185">Reference proteome</keyword>
<dbReference type="PANTHER" id="PTHR30461:SF2">
    <property type="entry name" value="SERINE RECOMBINASE PINE-RELATED"/>
    <property type="match status" value="1"/>
</dbReference>
<evidence type="ECO:0000256" key="3">
    <source>
        <dbReference type="ARBA" id="ARBA00023100"/>
    </source>
</evidence>
<comment type="caution">
    <text evidence="9">The sequence shown here is derived from an EMBL/GenBank/DDBJ whole genome shotgun (WGS) entry which is preliminary data.</text>
</comment>
<dbReference type="Gene3D" id="3.40.50.1390">
    <property type="entry name" value="Resolvase, N-terminal catalytic domain"/>
    <property type="match status" value="1"/>
</dbReference>
<dbReference type="PROSITE" id="PS00398">
    <property type="entry name" value="RECOMBINASES_2"/>
    <property type="match status" value="1"/>
</dbReference>
<keyword evidence="5" id="KW-0233">DNA recombination</keyword>
<evidence type="ECO:0000256" key="7">
    <source>
        <dbReference type="PROSITE-ProRule" id="PRU10137"/>
    </source>
</evidence>
<dbReference type="InterPro" id="IPR006119">
    <property type="entry name" value="Resolv_N"/>
</dbReference>
<dbReference type="InterPro" id="IPR050639">
    <property type="entry name" value="SSR_resolvase"/>
</dbReference>
<dbReference type="SUPFAM" id="SSF53041">
    <property type="entry name" value="Resolvase-like"/>
    <property type="match status" value="1"/>
</dbReference>
<dbReference type="EMBL" id="QYUL01000001">
    <property type="protein sequence ID" value="RJF84562.1"/>
    <property type="molecule type" value="Genomic_DNA"/>
</dbReference>
<dbReference type="RefSeq" id="WP_119830210.1">
    <property type="nucleotide sequence ID" value="NZ_QYUL01000001.1"/>
</dbReference>
<comment type="similarity">
    <text evidence="1">Belongs to the site-specific recombinase resolvase family.</text>
</comment>
<evidence type="ECO:0000256" key="4">
    <source>
        <dbReference type="ARBA" id="ARBA00023125"/>
    </source>
</evidence>
<evidence type="ECO:0000313" key="10">
    <source>
        <dbReference type="Proteomes" id="UP000283458"/>
    </source>
</evidence>
<dbReference type="OrthoDB" id="9800103at2"/>
<dbReference type="PANTHER" id="PTHR30461">
    <property type="entry name" value="DNA-INVERTASE FROM LAMBDOID PROPHAGE"/>
    <property type="match status" value="1"/>
</dbReference>
<keyword evidence="3" id="KW-0230">DNA invertase</keyword>
<dbReference type="FunFam" id="3.40.50.1390:FF:000001">
    <property type="entry name" value="DNA recombinase"/>
    <property type="match status" value="1"/>
</dbReference>
<dbReference type="Pfam" id="PF00239">
    <property type="entry name" value="Resolvase"/>
    <property type="match status" value="1"/>
</dbReference>
<dbReference type="Pfam" id="PF02796">
    <property type="entry name" value="HTH_7"/>
    <property type="match status" value="1"/>
</dbReference>